<name>A0A183SEU4_SCHSO</name>
<protein>
    <submittedName>
        <fullName evidence="4">Ovule protein</fullName>
    </submittedName>
</protein>
<reference evidence="4" key="1">
    <citation type="submission" date="2016-06" db="UniProtKB">
        <authorList>
            <consortium name="WormBaseParasite"/>
        </authorList>
    </citation>
    <scope>IDENTIFICATION</scope>
</reference>
<dbReference type="Proteomes" id="UP000275846">
    <property type="component" value="Unassembled WGS sequence"/>
</dbReference>
<dbReference type="EMBL" id="UYSU01032323">
    <property type="protein sequence ID" value="VDL89127.1"/>
    <property type="molecule type" value="Genomic_DNA"/>
</dbReference>
<evidence type="ECO:0000313" key="4">
    <source>
        <dbReference type="WBParaSite" id="SSLN_0000282901-mRNA-1"/>
    </source>
</evidence>
<evidence type="ECO:0000256" key="1">
    <source>
        <dbReference type="SAM" id="MobiDB-lite"/>
    </source>
</evidence>
<dbReference type="WBParaSite" id="SSLN_0000282901-mRNA-1">
    <property type="protein sequence ID" value="SSLN_0000282901-mRNA-1"/>
    <property type="gene ID" value="SSLN_0000282901"/>
</dbReference>
<accession>A0A183SEU4</accession>
<sequence>MFRSHKQPSEGNDLDHGSNKASPRLTSNGVVKPIQSPVACAKNPTNSHKVEEEEEEYCYDDDVYGIAAKVRVQRNYTVRTRCLNYDILLR</sequence>
<evidence type="ECO:0000313" key="2">
    <source>
        <dbReference type="EMBL" id="VDL89127.1"/>
    </source>
</evidence>
<keyword evidence="3" id="KW-1185">Reference proteome</keyword>
<feature type="compositionally biased region" description="Polar residues" evidence="1">
    <location>
        <begin position="19"/>
        <end position="29"/>
    </location>
</feature>
<organism evidence="4">
    <name type="scientific">Schistocephalus solidus</name>
    <name type="common">Tapeworm</name>
    <dbReference type="NCBI Taxonomy" id="70667"/>
    <lineage>
        <taxon>Eukaryota</taxon>
        <taxon>Metazoa</taxon>
        <taxon>Spiralia</taxon>
        <taxon>Lophotrochozoa</taxon>
        <taxon>Platyhelminthes</taxon>
        <taxon>Cestoda</taxon>
        <taxon>Eucestoda</taxon>
        <taxon>Diphyllobothriidea</taxon>
        <taxon>Diphyllobothriidae</taxon>
        <taxon>Schistocephalus</taxon>
    </lineage>
</organism>
<proteinExistence type="predicted"/>
<dbReference type="AlphaFoldDB" id="A0A183SEU4"/>
<feature type="region of interest" description="Disordered" evidence="1">
    <location>
        <begin position="1"/>
        <end position="52"/>
    </location>
</feature>
<evidence type="ECO:0000313" key="3">
    <source>
        <dbReference type="Proteomes" id="UP000275846"/>
    </source>
</evidence>
<reference evidence="2 3" key="2">
    <citation type="submission" date="2018-11" db="EMBL/GenBank/DDBJ databases">
        <authorList>
            <consortium name="Pathogen Informatics"/>
        </authorList>
    </citation>
    <scope>NUCLEOTIDE SEQUENCE [LARGE SCALE GENOMIC DNA]</scope>
    <source>
        <strain evidence="2 3">NST_G2</strain>
    </source>
</reference>
<gene>
    <name evidence="2" type="ORF">SSLN_LOCUS2742</name>
</gene>